<dbReference type="EMBL" id="CP014544">
    <property type="protein sequence ID" value="AMO69546.1"/>
    <property type="molecule type" value="Genomic_DNA"/>
</dbReference>
<dbReference type="SUPFAM" id="SSF48452">
    <property type="entry name" value="TPR-like"/>
    <property type="match status" value="1"/>
</dbReference>
<gene>
    <name evidence="4" type="ORF">AZF00_15120</name>
</gene>
<keyword evidence="1" id="KW-0677">Repeat</keyword>
<dbReference type="PANTHER" id="PTHR45586:SF1">
    <property type="entry name" value="LIPOPOLYSACCHARIDE ASSEMBLY PROTEIN B"/>
    <property type="match status" value="1"/>
</dbReference>
<dbReference type="SMART" id="SM00028">
    <property type="entry name" value="TPR"/>
    <property type="match status" value="3"/>
</dbReference>
<dbReference type="Gene3D" id="1.25.40.10">
    <property type="entry name" value="Tetratricopeptide repeat domain"/>
    <property type="match status" value="1"/>
</dbReference>
<dbReference type="Pfam" id="PF13432">
    <property type="entry name" value="TPR_16"/>
    <property type="match status" value="1"/>
</dbReference>
<dbReference type="RefSeq" id="WP_008251765.1">
    <property type="nucleotide sequence ID" value="NZ_CP014544.1"/>
</dbReference>
<evidence type="ECO:0000256" key="1">
    <source>
        <dbReference type="ARBA" id="ARBA00022737"/>
    </source>
</evidence>
<organism evidence="4 5">
    <name type="scientific">Zhongshania aliphaticivorans</name>
    <dbReference type="NCBI Taxonomy" id="1470434"/>
    <lineage>
        <taxon>Bacteria</taxon>
        <taxon>Pseudomonadati</taxon>
        <taxon>Pseudomonadota</taxon>
        <taxon>Gammaproteobacteria</taxon>
        <taxon>Cellvibrionales</taxon>
        <taxon>Spongiibacteraceae</taxon>
        <taxon>Zhongshania</taxon>
    </lineage>
</organism>
<dbReference type="KEGG" id="zal:AZF00_15120"/>
<proteinExistence type="predicted"/>
<keyword evidence="2" id="KW-0802">TPR repeat</keyword>
<dbReference type="Pfam" id="PF13414">
    <property type="entry name" value="TPR_11"/>
    <property type="match status" value="1"/>
</dbReference>
<dbReference type="PROSITE" id="PS51257">
    <property type="entry name" value="PROKAR_LIPOPROTEIN"/>
    <property type="match status" value="1"/>
</dbReference>
<sequence>MTRLIRIFAVLLIIATVAACSAGPPPSRSSQSGSRSVSSEFDNALALMKSGDSESAIQAFLALSERYPRATGPLTNLGILAARQQQHESAAKYFLAALQRDAKNVTALNWMGFVTSKSGNFNGALDWYNKALAVRGDYAPAHLNLGILYETVFKRGSQALEHYRRYQELTGGDNMLVSAWIHNLESASDYVAANVSQVSR</sequence>
<reference evidence="4 5" key="1">
    <citation type="submission" date="2015-12" db="EMBL/GenBank/DDBJ databases">
        <authorList>
            <person name="Shamseldin A."/>
            <person name="Moawad H."/>
            <person name="Abd El-Rahim W.M."/>
            <person name="Sadowsky M.J."/>
        </authorList>
    </citation>
    <scope>NUCLEOTIDE SEQUENCE [LARGE SCALE GENOMIC DNA]</scope>
    <source>
        <strain evidence="4 5">SM2</strain>
    </source>
</reference>
<accession>A0A127M8L7</accession>
<dbReference type="AlphaFoldDB" id="A0A127M8L7"/>
<dbReference type="InterPro" id="IPR019734">
    <property type="entry name" value="TPR_rpt"/>
</dbReference>
<evidence type="ECO:0000313" key="4">
    <source>
        <dbReference type="EMBL" id="AMO69546.1"/>
    </source>
</evidence>
<evidence type="ECO:0000256" key="3">
    <source>
        <dbReference type="SAM" id="SignalP"/>
    </source>
</evidence>
<keyword evidence="3" id="KW-0732">Signal</keyword>
<dbReference type="InterPro" id="IPR051012">
    <property type="entry name" value="CellSynth/LPSAsmb/PSIAsmb"/>
</dbReference>
<name>A0A127M8L7_9GAMM</name>
<dbReference type="PANTHER" id="PTHR45586">
    <property type="entry name" value="TPR REPEAT-CONTAINING PROTEIN PA4667"/>
    <property type="match status" value="1"/>
</dbReference>
<dbReference type="Proteomes" id="UP000074119">
    <property type="component" value="Chromosome"/>
</dbReference>
<protein>
    <submittedName>
        <fullName evidence="4">Uncharacterized protein</fullName>
    </submittedName>
</protein>
<evidence type="ECO:0000256" key="2">
    <source>
        <dbReference type="ARBA" id="ARBA00022803"/>
    </source>
</evidence>
<dbReference type="STRING" id="1470434.AZF00_15120"/>
<feature type="signal peptide" evidence="3">
    <location>
        <begin position="1"/>
        <end position="22"/>
    </location>
</feature>
<feature type="chain" id="PRO_5007275169" evidence="3">
    <location>
        <begin position="23"/>
        <end position="200"/>
    </location>
</feature>
<dbReference type="InterPro" id="IPR011990">
    <property type="entry name" value="TPR-like_helical_dom_sf"/>
</dbReference>
<evidence type="ECO:0000313" key="5">
    <source>
        <dbReference type="Proteomes" id="UP000074119"/>
    </source>
</evidence>